<evidence type="ECO:0000313" key="8">
    <source>
        <dbReference type="EMBL" id="MCU9593796.1"/>
    </source>
</evidence>
<feature type="transmembrane region" description="Helical" evidence="6">
    <location>
        <begin position="39"/>
        <end position="57"/>
    </location>
</feature>
<evidence type="ECO:0000256" key="3">
    <source>
        <dbReference type="ARBA" id="ARBA00022692"/>
    </source>
</evidence>
<organism evidence="8 9">
    <name type="scientific">Pallidibacillus thermolactis</name>
    <dbReference type="NCBI Taxonomy" id="251051"/>
    <lineage>
        <taxon>Bacteria</taxon>
        <taxon>Bacillati</taxon>
        <taxon>Bacillota</taxon>
        <taxon>Bacilli</taxon>
        <taxon>Bacillales</taxon>
        <taxon>Bacillaceae</taxon>
        <taxon>Pallidibacillus</taxon>
    </lineage>
</organism>
<keyword evidence="3 6" id="KW-0812">Transmembrane</keyword>
<feature type="transmembrane region" description="Helical" evidence="6">
    <location>
        <begin position="108"/>
        <end position="124"/>
    </location>
</feature>
<keyword evidence="4 6" id="KW-1133">Transmembrane helix</keyword>
<dbReference type="InterPro" id="IPR051401">
    <property type="entry name" value="GtrA_CellWall_Glycosyl"/>
</dbReference>
<evidence type="ECO:0000256" key="2">
    <source>
        <dbReference type="ARBA" id="ARBA00009399"/>
    </source>
</evidence>
<keyword evidence="9" id="KW-1185">Reference proteome</keyword>
<sequence>MMHFTFVKFIFVGVINTCIGLSIMFICFDLFAWNYWMSTLSGNGVGAVISFILNKNFTFQSNVPVVRGFLRFVIVLFICYVIAYRVGLDLTNYCLNDMNVVKEYKSEIAIMVGSVLYSILNYFCQRYIVFKKITTKDIEG</sequence>
<keyword evidence="5 6" id="KW-0472">Membrane</keyword>
<feature type="domain" description="GtrA/DPMS transmembrane" evidence="7">
    <location>
        <begin position="8"/>
        <end position="130"/>
    </location>
</feature>
<protein>
    <submittedName>
        <fullName evidence="8">GtrA family protein</fullName>
    </submittedName>
</protein>
<dbReference type="Proteomes" id="UP001208656">
    <property type="component" value="Unassembled WGS sequence"/>
</dbReference>
<comment type="similarity">
    <text evidence="2">Belongs to the GtrA family.</text>
</comment>
<comment type="caution">
    <text evidence="8">The sequence shown here is derived from an EMBL/GenBank/DDBJ whole genome shotgun (WGS) entry which is preliminary data.</text>
</comment>
<evidence type="ECO:0000256" key="5">
    <source>
        <dbReference type="ARBA" id="ARBA00023136"/>
    </source>
</evidence>
<dbReference type="Pfam" id="PF04138">
    <property type="entry name" value="GtrA_DPMS_TM"/>
    <property type="match status" value="1"/>
</dbReference>
<name>A0ABT2WDM9_9BACI</name>
<reference evidence="8 9" key="1">
    <citation type="submission" date="2022-10" db="EMBL/GenBank/DDBJ databases">
        <title>Description of Fervidibacillus gen. nov. in the family Fervidibacillaceae fam. nov. with two species, Fervidibacillus albus sp. nov., and Fervidibacillus halotolerans sp. nov., isolated from tidal flat sediments.</title>
        <authorList>
            <person name="Kwon K.K."/>
            <person name="Yang S.-H."/>
        </authorList>
    </citation>
    <scope>NUCLEOTIDE SEQUENCE [LARGE SCALE GENOMIC DNA]</scope>
    <source>
        <strain evidence="8 9">DSM 23332</strain>
    </source>
</reference>
<evidence type="ECO:0000259" key="7">
    <source>
        <dbReference type="Pfam" id="PF04138"/>
    </source>
</evidence>
<dbReference type="PANTHER" id="PTHR38459:SF1">
    <property type="entry name" value="PROPHAGE BACTOPRENOL-LINKED GLUCOSE TRANSLOCASE HOMOLOG"/>
    <property type="match status" value="1"/>
</dbReference>
<feature type="transmembrane region" description="Helical" evidence="6">
    <location>
        <begin position="69"/>
        <end position="88"/>
    </location>
</feature>
<accession>A0ABT2WDM9</accession>
<dbReference type="PANTHER" id="PTHR38459">
    <property type="entry name" value="PROPHAGE BACTOPRENOL-LINKED GLUCOSE TRANSLOCASE HOMOLOG"/>
    <property type="match status" value="1"/>
</dbReference>
<evidence type="ECO:0000256" key="6">
    <source>
        <dbReference type="SAM" id="Phobius"/>
    </source>
</evidence>
<dbReference type="EMBL" id="JAOUSE010000008">
    <property type="protein sequence ID" value="MCU9593796.1"/>
    <property type="molecule type" value="Genomic_DNA"/>
</dbReference>
<comment type="subcellular location">
    <subcellularLocation>
        <location evidence="1">Membrane</location>
        <topology evidence="1">Multi-pass membrane protein</topology>
    </subcellularLocation>
</comment>
<dbReference type="RefSeq" id="WP_263061215.1">
    <property type="nucleotide sequence ID" value="NZ_JAOUSE010000008.1"/>
</dbReference>
<evidence type="ECO:0000256" key="4">
    <source>
        <dbReference type="ARBA" id="ARBA00022989"/>
    </source>
</evidence>
<dbReference type="InterPro" id="IPR007267">
    <property type="entry name" value="GtrA_DPMS_TM"/>
</dbReference>
<evidence type="ECO:0000256" key="1">
    <source>
        <dbReference type="ARBA" id="ARBA00004141"/>
    </source>
</evidence>
<evidence type="ECO:0000313" key="9">
    <source>
        <dbReference type="Proteomes" id="UP001208656"/>
    </source>
</evidence>
<proteinExistence type="inferred from homology"/>
<gene>
    <name evidence="8" type="ORF">OEV82_04935</name>
</gene>
<feature type="transmembrane region" description="Helical" evidence="6">
    <location>
        <begin position="9"/>
        <end position="33"/>
    </location>
</feature>